<dbReference type="EMBL" id="JBIAZU010000006">
    <property type="protein sequence ID" value="MFF5294590.1"/>
    <property type="molecule type" value="Genomic_DNA"/>
</dbReference>
<feature type="compositionally biased region" description="Low complexity" evidence="1">
    <location>
        <begin position="84"/>
        <end position="104"/>
    </location>
</feature>
<sequence length="148" mass="15802">MSSTRRCAQPATRRPLLDDMPSGRLDSRTPTGSDTLTPPCSTVRPSTNDSGMPSRIEPSTIAIAEPPARAPSGSLRSPAPRRVSSQSPAAKTTAPTSTSRPTQAHRAGVQGRVDQLEGNRAEQYAAPQRHHDGHHPAARCQPKGDQQR</sequence>
<protein>
    <submittedName>
        <fullName evidence="2">Uncharacterized protein</fullName>
    </submittedName>
</protein>
<keyword evidence="3" id="KW-1185">Reference proteome</keyword>
<feature type="region of interest" description="Disordered" evidence="1">
    <location>
        <begin position="1"/>
        <end position="148"/>
    </location>
</feature>
<accession>A0ABW6WMZ3</accession>
<name>A0ABW6WMZ3_9ACTN</name>
<reference evidence="2 3" key="1">
    <citation type="submission" date="2024-10" db="EMBL/GenBank/DDBJ databases">
        <title>The Natural Products Discovery Center: Release of the First 8490 Sequenced Strains for Exploring Actinobacteria Biosynthetic Diversity.</title>
        <authorList>
            <person name="Kalkreuter E."/>
            <person name="Kautsar S.A."/>
            <person name="Yang D."/>
            <person name="Bader C.D."/>
            <person name="Teijaro C.N."/>
            <person name="Fluegel L."/>
            <person name="Davis C.M."/>
            <person name="Simpson J.R."/>
            <person name="Lauterbach L."/>
            <person name="Steele A.D."/>
            <person name="Gui C."/>
            <person name="Meng S."/>
            <person name="Li G."/>
            <person name="Viehrig K."/>
            <person name="Ye F."/>
            <person name="Su P."/>
            <person name="Kiefer A.F."/>
            <person name="Nichols A."/>
            <person name="Cepeda A.J."/>
            <person name="Yan W."/>
            <person name="Fan B."/>
            <person name="Jiang Y."/>
            <person name="Adhikari A."/>
            <person name="Zheng C.-J."/>
            <person name="Schuster L."/>
            <person name="Cowan T.M."/>
            <person name="Smanski M.J."/>
            <person name="Chevrette M.G."/>
            <person name="De Carvalho L.P.S."/>
            <person name="Shen B."/>
        </authorList>
    </citation>
    <scope>NUCLEOTIDE SEQUENCE [LARGE SCALE GENOMIC DNA]</scope>
    <source>
        <strain evidence="2 3">NPDC000087</strain>
    </source>
</reference>
<dbReference type="RefSeq" id="WP_020517750.1">
    <property type="nucleotide sequence ID" value="NZ_JBIAZU010000006.1"/>
</dbReference>
<evidence type="ECO:0000313" key="2">
    <source>
        <dbReference type="EMBL" id="MFF5294590.1"/>
    </source>
</evidence>
<evidence type="ECO:0000313" key="3">
    <source>
        <dbReference type="Proteomes" id="UP001602245"/>
    </source>
</evidence>
<evidence type="ECO:0000256" key="1">
    <source>
        <dbReference type="SAM" id="MobiDB-lite"/>
    </source>
</evidence>
<feature type="compositionally biased region" description="Polar residues" evidence="1">
    <location>
        <begin position="28"/>
        <end position="51"/>
    </location>
</feature>
<dbReference type="Proteomes" id="UP001602245">
    <property type="component" value="Unassembled WGS sequence"/>
</dbReference>
<proteinExistence type="predicted"/>
<organism evidence="2 3">
    <name type="scientific">Paractinoplanes globisporus</name>
    <dbReference type="NCBI Taxonomy" id="113565"/>
    <lineage>
        <taxon>Bacteria</taxon>
        <taxon>Bacillati</taxon>
        <taxon>Actinomycetota</taxon>
        <taxon>Actinomycetes</taxon>
        <taxon>Micromonosporales</taxon>
        <taxon>Micromonosporaceae</taxon>
        <taxon>Paractinoplanes</taxon>
    </lineage>
</organism>
<gene>
    <name evidence="2" type="ORF">ACFY35_34555</name>
</gene>
<comment type="caution">
    <text evidence="2">The sequence shown here is derived from an EMBL/GenBank/DDBJ whole genome shotgun (WGS) entry which is preliminary data.</text>
</comment>